<evidence type="ECO:0008006" key="3">
    <source>
        <dbReference type="Google" id="ProtNLM"/>
    </source>
</evidence>
<reference evidence="1 2" key="1">
    <citation type="submission" date="2016-12" db="EMBL/GenBank/DDBJ databases">
        <authorList>
            <person name="Song W.-J."/>
            <person name="Kurnit D.M."/>
        </authorList>
    </citation>
    <scope>NUCLEOTIDE SEQUENCE [LARGE SCALE GENOMIC DNA]</scope>
    <source>
        <strain evidence="1 2">ATCC 49181</strain>
    </source>
</reference>
<dbReference type="AlphaFoldDB" id="A0A1N6IUF7"/>
<accession>A0A1N6IUF7</accession>
<evidence type="ECO:0000313" key="2">
    <source>
        <dbReference type="Proteomes" id="UP000185062"/>
    </source>
</evidence>
<name>A0A1N6IUF7_9PROT</name>
<protein>
    <recommendedName>
        <fullName evidence="3">DUF2393 domain-containing protein</fullName>
    </recommendedName>
</protein>
<evidence type="ECO:0000313" key="1">
    <source>
        <dbReference type="EMBL" id="SIO35650.1"/>
    </source>
</evidence>
<dbReference type="RefSeq" id="WP_028461810.1">
    <property type="nucleotide sequence ID" value="NZ_FSRO01000001.1"/>
</dbReference>
<sequence length="156" mass="18149">MKWLAGMIFLILLAVSARFRKFTGMVILVGMASAFLFWQYQEYEKMQSKERILPSDLFLEDVSLKSSIDGYDMVGRIINHSNKYTLTGVQLKLTFRDCIIDNKSDCIIASEENEYIYINIPPKQARDFRKRVYLYSDLNIKGGLILDYSIIYAETE</sequence>
<keyword evidence="2" id="KW-1185">Reference proteome</keyword>
<proteinExistence type="predicted"/>
<organism evidence="1 2">
    <name type="scientific">Nitrosomonas cryotolerans ATCC 49181</name>
    <dbReference type="NCBI Taxonomy" id="1131553"/>
    <lineage>
        <taxon>Bacteria</taxon>
        <taxon>Pseudomonadati</taxon>
        <taxon>Pseudomonadota</taxon>
        <taxon>Betaproteobacteria</taxon>
        <taxon>Nitrosomonadales</taxon>
        <taxon>Nitrosomonadaceae</taxon>
        <taxon>Nitrosomonas</taxon>
    </lineage>
</organism>
<dbReference type="Proteomes" id="UP000185062">
    <property type="component" value="Unassembled WGS sequence"/>
</dbReference>
<dbReference type="EMBL" id="FSRO01000001">
    <property type="protein sequence ID" value="SIO35650.1"/>
    <property type="molecule type" value="Genomic_DNA"/>
</dbReference>
<dbReference type="eggNOG" id="ENOG5032GM3">
    <property type="taxonomic scope" value="Bacteria"/>
</dbReference>
<gene>
    <name evidence="1" type="ORF">SAMN02743940_2084</name>
</gene>